<feature type="region of interest" description="Disordered" evidence="1">
    <location>
        <begin position="84"/>
        <end position="126"/>
    </location>
</feature>
<evidence type="ECO:0000313" key="2">
    <source>
        <dbReference type="EMBL" id="CDW61096.1"/>
    </source>
</evidence>
<dbReference type="AlphaFoldDB" id="A0A077ZL90"/>
<accession>A0A077ZL90</accession>
<dbReference type="Proteomes" id="UP000030665">
    <property type="component" value="Unassembled WGS sequence"/>
</dbReference>
<name>A0A077ZL90_TRITR</name>
<protein>
    <submittedName>
        <fullName evidence="2">Uncharacterized protein</fullName>
    </submittedName>
</protein>
<evidence type="ECO:0000256" key="1">
    <source>
        <dbReference type="SAM" id="MobiDB-lite"/>
    </source>
</evidence>
<proteinExistence type="predicted"/>
<reference evidence="2" key="1">
    <citation type="submission" date="2014-01" db="EMBL/GenBank/DDBJ databases">
        <authorList>
            <person name="Aslett M."/>
        </authorList>
    </citation>
    <scope>NUCLEOTIDE SEQUENCE</scope>
</reference>
<organism evidence="2 3">
    <name type="scientific">Trichuris trichiura</name>
    <name type="common">Whipworm</name>
    <name type="synonym">Trichocephalus trichiurus</name>
    <dbReference type="NCBI Taxonomy" id="36087"/>
    <lineage>
        <taxon>Eukaryota</taxon>
        <taxon>Metazoa</taxon>
        <taxon>Ecdysozoa</taxon>
        <taxon>Nematoda</taxon>
        <taxon>Enoplea</taxon>
        <taxon>Dorylaimia</taxon>
        <taxon>Trichinellida</taxon>
        <taxon>Trichuridae</taxon>
        <taxon>Trichuris</taxon>
    </lineage>
</organism>
<sequence length="169" mass="19611">MILLLPRPRPFLPDVVNPQSHTLLIHPTVFMKADKGASFDLHFLLNMTTGFSFIPLARHDSIIVNFIRRILHASNNEKLKSRIQVGSRRDGKRKQQRTGGQEVSHYPENGDRLEETERGPEEDVEETMRKTLRHLLLVGTGEQIGRVSMRTVAERPYHHMDRWRDESLN</sequence>
<reference evidence="2" key="2">
    <citation type="submission" date="2014-03" db="EMBL/GenBank/DDBJ databases">
        <title>The whipworm genome and dual-species transcriptomics of an intimate host-pathogen interaction.</title>
        <authorList>
            <person name="Foth B.J."/>
            <person name="Tsai I.J."/>
            <person name="Reid A.J."/>
            <person name="Bancroft A.J."/>
            <person name="Nichol S."/>
            <person name="Tracey A."/>
            <person name="Holroyd N."/>
            <person name="Cotton J.A."/>
            <person name="Stanley E.J."/>
            <person name="Zarowiecki M."/>
            <person name="Liu J.Z."/>
            <person name="Huckvale T."/>
            <person name="Cooper P.J."/>
            <person name="Grencis R.K."/>
            <person name="Berriman M."/>
        </authorList>
    </citation>
    <scope>NUCLEOTIDE SEQUENCE [LARGE SCALE GENOMIC DNA]</scope>
</reference>
<keyword evidence="3" id="KW-1185">Reference proteome</keyword>
<dbReference type="EMBL" id="HG807849">
    <property type="protein sequence ID" value="CDW61096.1"/>
    <property type="molecule type" value="Genomic_DNA"/>
</dbReference>
<evidence type="ECO:0000313" key="3">
    <source>
        <dbReference type="Proteomes" id="UP000030665"/>
    </source>
</evidence>
<feature type="compositionally biased region" description="Basic and acidic residues" evidence="1">
    <location>
        <begin position="108"/>
        <end position="126"/>
    </location>
</feature>
<gene>
    <name evidence="2" type="ORF">TTRE_0000952401</name>
</gene>